<dbReference type="FunFam" id="2.10.110.10:FF:000013">
    <property type="entry name" value="Four and a half LIM domains 1"/>
    <property type="match status" value="1"/>
</dbReference>
<dbReference type="GO" id="GO:0030036">
    <property type="term" value="P:actin cytoskeleton organization"/>
    <property type="evidence" value="ECO:0007669"/>
    <property type="project" value="TreeGrafter"/>
</dbReference>
<protein>
    <submittedName>
        <fullName evidence="9">Four and a half LIM domains protein 3-like</fullName>
    </submittedName>
</protein>
<evidence type="ECO:0000256" key="4">
    <source>
        <dbReference type="ARBA" id="ARBA00022833"/>
    </source>
</evidence>
<dbReference type="GO" id="GO:0003712">
    <property type="term" value="F:transcription coregulator activity"/>
    <property type="evidence" value="ECO:0007669"/>
    <property type="project" value="TreeGrafter"/>
</dbReference>
<dbReference type="GO" id="GO:0001725">
    <property type="term" value="C:stress fiber"/>
    <property type="evidence" value="ECO:0007669"/>
    <property type="project" value="TreeGrafter"/>
</dbReference>
<dbReference type="GeneID" id="113116755"/>
<evidence type="ECO:0000256" key="6">
    <source>
        <dbReference type="PROSITE-ProRule" id="PRU00125"/>
    </source>
</evidence>
<dbReference type="CDD" id="cd09434">
    <property type="entry name" value="LIM4_FHL3"/>
    <property type="match status" value="1"/>
</dbReference>
<dbReference type="Pfam" id="PF00412">
    <property type="entry name" value="LIM"/>
    <property type="match status" value="2"/>
</dbReference>
<dbReference type="GO" id="GO:0003779">
    <property type="term" value="F:actin binding"/>
    <property type="evidence" value="ECO:0007669"/>
    <property type="project" value="TreeGrafter"/>
</dbReference>
<proteinExistence type="predicted"/>
<sequence>MLSNDAAAADDDDEDSWQNKATLKFSERNKTHLSQNCTIMGYFTTSTRFWHGAHHSRTQELRKYIQRANQDSQRSDESLNSVTVCVSDELSPPQALAKGGVTYRDEPWHKECFVCTSCKVQLAGQHFTSRDDSPYCLKCFGNLYAKKCEACKKPITGFGGGKYISFEERQWHQPCFTCSRCSVSLVGAGFFPEQDEILCRNCNSSL</sequence>
<keyword evidence="4 6" id="KW-0862">Zinc</keyword>
<dbReference type="GO" id="GO:0005634">
    <property type="term" value="C:nucleus"/>
    <property type="evidence" value="ECO:0007669"/>
    <property type="project" value="TreeGrafter"/>
</dbReference>
<dbReference type="Proteomes" id="UP000515129">
    <property type="component" value="Chromosome 16"/>
</dbReference>
<evidence type="ECO:0000259" key="7">
    <source>
        <dbReference type="PROSITE" id="PS50023"/>
    </source>
</evidence>
<evidence type="ECO:0000256" key="1">
    <source>
        <dbReference type="ARBA" id="ARBA00022723"/>
    </source>
</evidence>
<dbReference type="Gene3D" id="2.10.110.10">
    <property type="entry name" value="Cysteine Rich Protein"/>
    <property type="match status" value="2"/>
</dbReference>
<reference evidence="9" key="1">
    <citation type="submission" date="2025-08" db="UniProtKB">
        <authorList>
            <consortium name="RefSeq"/>
        </authorList>
    </citation>
    <scope>IDENTIFICATION</scope>
    <source>
        <strain evidence="9">Wakin</strain>
        <tissue evidence="9">Muscle</tissue>
    </source>
</reference>
<keyword evidence="1 6" id="KW-0479">Metal-binding</keyword>
<dbReference type="PROSITE" id="PS50023">
    <property type="entry name" value="LIM_DOMAIN_2"/>
    <property type="match status" value="1"/>
</dbReference>
<dbReference type="SMART" id="SM00132">
    <property type="entry name" value="LIM"/>
    <property type="match status" value="2"/>
</dbReference>
<dbReference type="KEGG" id="caua:113116755"/>
<evidence type="ECO:0000313" key="9">
    <source>
        <dbReference type="RefSeq" id="XP_026140875.1"/>
    </source>
</evidence>
<keyword evidence="3" id="KW-0863">Zinc-finger</keyword>
<evidence type="ECO:0000256" key="2">
    <source>
        <dbReference type="ARBA" id="ARBA00022737"/>
    </source>
</evidence>
<keyword evidence="2" id="KW-0677">Repeat</keyword>
<name>A0A6P6R706_CARAU</name>
<dbReference type="GO" id="GO:0008270">
    <property type="term" value="F:zinc ion binding"/>
    <property type="evidence" value="ECO:0007669"/>
    <property type="project" value="UniProtKB-KW"/>
</dbReference>
<gene>
    <name evidence="9" type="primary">LOC113116755</name>
</gene>
<feature type="domain" description="LIM zinc-binding" evidence="7">
    <location>
        <begin position="146"/>
        <end position="206"/>
    </location>
</feature>
<dbReference type="CDD" id="cd09346">
    <property type="entry name" value="LIM3_FHL"/>
    <property type="match status" value="1"/>
</dbReference>
<evidence type="ECO:0000256" key="5">
    <source>
        <dbReference type="ARBA" id="ARBA00023038"/>
    </source>
</evidence>
<keyword evidence="5 6" id="KW-0440">LIM domain</keyword>
<dbReference type="RefSeq" id="XP_026140875.1">
    <property type="nucleotide sequence ID" value="XM_026285090.1"/>
</dbReference>
<dbReference type="FunFam" id="2.10.110.10:FF:000048">
    <property type="entry name" value="Four and a half LIM domains protein 2"/>
    <property type="match status" value="1"/>
</dbReference>
<dbReference type="PANTHER" id="PTHR24205">
    <property type="entry name" value="FOUR AND A HALF LIM DOMAINS PROTEIN"/>
    <property type="match status" value="1"/>
</dbReference>
<dbReference type="GO" id="GO:0030018">
    <property type="term" value="C:Z disc"/>
    <property type="evidence" value="ECO:0007669"/>
    <property type="project" value="TreeGrafter"/>
</dbReference>
<dbReference type="PROSITE" id="PS00478">
    <property type="entry name" value="LIM_DOMAIN_1"/>
    <property type="match status" value="1"/>
</dbReference>
<dbReference type="InterPro" id="IPR001781">
    <property type="entry name" value="Znf_LIM"/>
</dbReference>
<organism evidence="8 9">
    <name type="scientific">Carassius auratus</name>
    <name type="common">Goldfish</name>
    <dbReference type="NCBI Taxonomy" id="7957"/>
    <lineage>
        <taxon>Eukaryota</taxon>
        <taxon>Metazoa</taxon>
        <taxon>Chordata</taxon>
        <taxon>Craniata</taxon>
        <taxon>Vertebrata</taxon>
        <taxon>Euteleostomi</taxon>
        <taxon>Actinopterygii</taxon>
        <taxon>Neopterygii</taxon>
        <taxon>Teleostei</taxon>
        <taxon>Ostariophysi</taxon>
        <taxon>Cypriniformes</taxon>
        <taxon>Cyprinidae</taxon>
        <taxon>Cyprininae</taxon>
        <taxon>Carassius</taxon>
    </lineage>
</organism>
<dbReference type="SUPFAM" id="SSF57716">
    <property type="entry name" value="Glucocorticoid receptor-like (DNA-binding domain)"/>
    <property type="match status" value="2"/>
</dbReference>
<evidence type="ECO:0000313" key="8">
    <source>
        <dbReference type="Proteomes" id="UP000515129"/>
    </source>
</evidence>
<evidence type="ECO:0000256" key="3">
    <source>
        <dbReference type="ARBA" id="ARBA00022771"/>
    </source>
</evidence>
<dbReference type="OrthoDB" id="274660at2759"/>
<keyword evidence="8" id="KW-1185">Reference proteome</keyword>
<accession>A0A6P6R706</accession>
<dbReference type="PANTHER" id="PTHR24205:SF5">
    <property type="entry name" value="FOUR AND A HALF LIM DOMAINS PROTEIN 3"/>
    <property type="match status" value="1"/>
</dbReference>
<dbReference type="AlphaFoldDB" id="A0A6P6R706"/>